<dbReference type="GO" id="GO:0005886">
    <property type="term" value="C:plasma membrane"/>
    <property type="evidence" value="ECO:0007669"/>
    <property type="project" value="UniProtKB-SubCell"/>
</dbReference>
<feature type="transmembrane region" description="Helical" evidence="12">
    <location>
        <begin position="164"/>
        <end position="185"/>
    </location>
</feature>
<proteinExistence type="inferred from homology"/>
<comment type="caution">
    <text evidence="13">The sequence shown here is derived from an EMBL/GenBank/DDBJ whole genome shotgun (WGS) entry which is preliminary data.</text>
</comment>
<dbReference type="Proteomes" id="UP000466442">
    <property type="component" value="Linkage Group LG5"/>
</dbReference>
<keyword evidence="10" id="KW-0739">Sodium transport</keyword>
<dbReference type="PANTHER" id="PTHR42985:SF39">
    <property type="entry name" value="GH10366P"/>
    <property type="match status" value="1"/>
</dbReference>
<evidence type="ECO:0000313" key="13">
    <source>
        <dbReference type="EMBL" id="KAF6211047.1"/>
    </source>
</evidence>
<feature type="transmembrane region" description="Helical" evidence="12">
    <location>
        <begin position="95"/>
        <end position="114"/>
    </location>
</feature>
<evidence type="ECO:0000256" key="2">
    <source>
        <dbReference type="ARBA" id="ARBA00006434"/>
    </source>
</evidence>
<dbReference type="NCBIfam" id="TIGR00813">
    <property type="entry name" value="sss"/>
    <property type="match status" value="1"/>
</dbReference>
<feature type="transmembrane region" description="Helical" evidence="12">
    <location>
        <begin position="521"/>
        <end position="542"/>
    </location>
</feature>
<evidence type="ECO:0000256" key="3">
    <source>
        <dbReference type="ARBA" id="ARBA00022448"/>
    </source>
</evidence>
<dbReference type="PANTHER" id="PTHR42985">
    <property type="entry name" value="SODIUM-COUPLED MONOCARBOXYLATE TRANSPORTER"/>
    <property type="match status" value="1"/>
</dbReference>
<sequence length="651" mass="72628">MFAIVRVPRCYQGMDLPRIAKCEIFAASWSALQVQGQPWRGGESPRVDGGDLLILHRCTSWRHLSFCVETYPEWITPSTAPTVQHKMGHFGVVDYVVFGGMVVCSAIVGLVMGATKRSSASQFLTGNGDISTIPVALSMLAGFLSSITLMGQPAEVYLYGAQQWLFGFATFLLIPIVGYYMVPFFREKNYFSAYQYFGERYNRKFQLLASVLFTIQMVLYLALVLYAPALALHEVTGVNTLVVVTVMYFFCLLYTVLGGVKAVIWTDSFQVIVIFVSLVVILVKGTFDIGGVKVIWERIDQANRTNFFNFDTDPTERYTTWSSFIGSGFLHMSTYGGNQLQIQRYLSVRSNKEARKMLWINSIGWTLVELMCVYAGLLIFAEYFNCDPLTSHRIQHADQIFPYYVIDKLHMYSGLPGLFISGIFSAGLSTVSTGVNSLAAIWFAELEGTTFRKNLTESQGGVVVKVLALMFGVLSYALVFAVPYMGSLVPLAVSLSSIFAGSILGIFLLGTMFPQSNTWGATVGLLSSVSFVSWICMGNSAANKQGLIVHPPLPLSTDSCPNEIITPAKLVQDEYAFYLFRISYAWYCMIAIFITVVMGLLFSYISKKMCVWRMPFTKPAEETNNPNDPTYNNLLLNEKELKIITDRKMVS</sequence>
<dbReference type="CDD" id="cd11492">
    <property type="entry name" value="SLC5sbd_NIS-SMVT"/>
    <property type="match status" value="1"/>
</dbReference>
<evidence type="ECO:0000256" key="6">
    <source>
        <dbReference type="ARBA" id="ARBA00022989"/>
    </source>
</evidence>
<feature type="transmembrane region" description="Helical" evidence="12">
    <location>
        <begin position="418"/>
        <end position="442"/>
    </location>
</feature>
<dbReference type="InterPro" id="IPR001734">
    <property type="entry name" value="Na/solute_symporter"/>
</dbReference>
<feature type="transmembrane region" description="Helical" evidence="12">
    <location>
        <begin position="358"/>
        <end position="381"/>
    </location>
</feature>
<feature type="transmembrane region" description="Helical" evidence="12">
    <location>
        <begin position="462"/>
        <end position="482"/>
    </location>
</feature>
<dbReference type="InterPro" id="IPR051163">
    <property type="entry name" value="Sodium:Solute_Symporter_SSF"/>
</dbReference>
<reference evidence="13" key="1">
    <citation type="journal article" date="2021" name="Mol. Ecol. Resour.">
        <title>Apolygus lucorum genome provides insights into omnivorousness and mesophyll feeding.</title>
        <authorList>
            <person name="Liu Y."/>
            <person name="Liu H."/>
            <person name="Wang H."/>
            <person name="Huang T."/>
            <person name="Liu B."/>
            <person name="Yang B."/>
            <person name="Yin L."/>
            <person name="Li B."/>
            <person name="Zhang Y."/>
            <person name="Zhang S."/>
            <person name="Jiang F."/>
            <person name="Zhang X."/>
            <person name="Ren Y."/>
            <person name="Wang B."/>
            <person name="Wang S."/>
            <person name="Lu Y."/>
            <person name="Wu K."/>
            <person name="Fan W."/>
            <person name="Wang G."/>
        </authorList>
    </citation>
    <scope>NUCLEOTIDE SEQUENCE</scope>
    <source>
        <strain evidence="13">12Hb</strain>
    </source>
</reference>
<evidence type="ECO:0000256" key="1">
    <source>
        <dbReference type="ARBA" id="ARBA00004651"/>
    </source>
</evidence>
<evidence type="ECO:0000256" key="12">
    <source>
        <dbReference type="SAM" id="Phobius"/>
    </source>
</evidence>
<dbReference type="InterPro" id="IPR038377">
    <property type="entry name" value="Na/Glc_symporter_sf"/>
</dbReference>
<dbReference type="OrthoDB" id="6132759at2759"/>
<evidence type="ECO:0000256" key="8">
    <source>
        <dbReference type="ARBA" id="ARBA00023065"/>
    </source>
</evidence>
<dbReference type="Gene3D" id="1.20.1730.10">
    <property type="entry name" value="Sodium/glucose cotransporter"/>
    <property type="match status" value="1"/>
</dbReference>
<evidence type="ECO:0000256" key="7">
    <source>
        <dbReference type="ARBA" id="ARBA00023053"/>
    </source>
</evidence>
<dbReference type="EMBL" id="WIXP02000005">
    <property type="protein sequence ID" value="KAF6211047.1"/>
    <property type="molecule type" value="Genomic_DNA"/>
</dbReference>
<feature type="transmembrane region" description="Helical" evidence="12">
    <location>
        <begin position="584"/>
        <end position="605"/>
    </location>
</feature>
<feature type="transmembrane region" description="Helical" evidence="12">
    <location>
        <begin position="205"/>
        <end position="226"/>
    </location>
</feature>
<dbReference type="GO" id="GO:0006814">
    <property type="term" value="P:sodium ion transport"/>
    <property type="evidence" value="ECO:0007669"/>
    <property type="project" value="UniProtKB-KW"/>
</dbReference>
<accession>A0A8S9XQ36</accession>
<feature type="transmembrane region" description="Helical" evidence="12">
    <location>
        <begin position="488"/>
        <end position="509"/>
    </location>
</feature>
<keyword evidence="5 12" id="KW-0812">Transmembrane</keyword>
<dbReference type="PROSITE" id="PS50283">
    <property type="entry name" value="NA_SOLUT_SYMP_3"/>
    <property type="match status" value="1"/>
</dbReference>
<evidence type="ECO:0000256" key="5">
    <source>
        <dbReference type="ARBA" id="ARBA00022692"/>
    </source>
</evidence>
<comment type="similarity">
    <text evidence="2 11">Belongs to the sodium:solute symporter (SSF) (TC 2.A.21) family.</text>
</comment>
<evidence type="ECO:0008006" key="15">
    <source>
        <dbReference type="Google" id="ProtNLM"/>
    </source>
</evidence>
<dbReference type="AlphaFoldDB" id="A0A8S9XQ36"/>
<dbReference type="GO" id="GO:0015293">
    <property type="term" value="F:symporter activity"/>
    <property type="evidence" value="ECO:0007669"/>
    <property type="project" value="TreeGrafter"/>
</dbReference>
<name>A0A8S9XQ36_APOLU</name>
<evidence type="ECO:0000256" key="9">
    <source>
        <dbReference type="ARBA" id="ARBA00023136"/>
    </source>
</evidence>
<keyword evidence="3" id="KW-0813">Transport</keyword>
<evidence type="ECO:0000256" key="11">
    <source>
        <dbReference type="RuleBase" id="RU362091"/>
    </source>
</evidence>
<keyword evidence="7" id="KW-0915">Sodium</keyword>
<evidence type="ECO:0000256" key="10">
    <source>
        <dbReference type="ARBA" id="ARBA00023201"/>
    </source>
</evidence>
<comment type="subcellular location">
    <subcellularLocation>
        <location evidence="1">Cell membrane</location>
        <topology evidence="1">Multi-pass membrane protein</topology>
    </subcellularLocation>
</comment>
<feature type="transmembrane region" description="Helical" evidence="12">
    <location>
        <begin position="238"/>
        <end position="257"/>
    </location>
</feature>
<gene>
    <name evidence="13" type="ORF">GE061_014160</name>
</gene>
<dbReference type="Pfam" id="PF00474">
    <property type="entry name" value="SSF"/>
    <property type="match status" value="1"/>
</dbReference>
<keyword evidence="4" id="KW-1003">Cell membrane</keyword>
<keyword evidence="6 12" id="KW-1133">Transmembrane helix</keyword>
<organism evidence="13 14">
    <name type="scientific">Apolygus lucorum</name>
    <name type="common">Small green plant bug</name>
    <name type="synonym">Lygocoris lucorum</name>
    <dbReference type="NCBI Taxonomy" id="248454"/>
    <lineage>
        <taxon>Eukaryota</taxon>
        <taxon>Metazoa</taxon>
        <taxon>Ecdysozoa</taxon>
        <taxon>Arthropoda</taxon>
        <taxon>Hexapoda</taxon>
        <taxon>Insecta</taxon>
        <taxon>Pterygota</taxon>
        <taxon>Neoptera</taxon>
        <taxon>Paraneoptera</taxon>
        <taxon>Hemiptera</taxon>
        <taxon>Heteroptera</taxon>
        <taxon>Panheteroptera</taxon>
        <taxon>Cimicomorpha</taxon>
        <taxon>Miridae</taxon>
        <taxon>Mirini</taxon>
        <taxon>Apolygus</taxon>
    </lineage>
</organism>
<keyword evidence="14" id="KW-1185">Reference proteome</keyword>
<evidence type="ECO:0000256" key="4">
    <source>
        <dbReference type="ARBA" id="ARBA00022475"/>
    </source>
</evidence>
<feature type="transmembrane region" description="Helical" evidence="12">
    <location>
        <begin position="269"/>
        <end position="287"/>
    </location>
</feature>
<evidence type="ECO:0000313" key="14">
    <source>
        <dbReference type="Proteomes" id="UP000466442"/>
    </source>
</evidence>
<protein>
    <recommendedName>
        <fullName evidence="15">Sodium-coupled monocarboxylate transporter 1</fullName>
    </recommendedName>
</protein>
<keyword evidence="9 12" id="KW-0472">Membrane</keyword>
<keyword evidence="8" id="KW-0406">Ion transport</keyword>
<feature type="transmembrane region" description="Helical" evidence="12">
    <location>
        <begin position="135"/>
        <end position="152"/>
    </location>
</feature>